<dbReference type="InterPro" id="IPR004843">
    <property type="entry name" value="Calcineurin-like_PHP"/>
</dbReference>
<dbReference type="Pfam" id="PF00149">
    <property type="entry name" value="Metallophos"/>
    <property type="match status" value="1"/>
</dbReference>
<gene>
    <name evidence="2" type="ORF">A0127_05240</name>
</gene>
<evidence type="ECO:0000259" key="1">
    <source>
        <dbReference type="Pfam" id="PF00149"/>
    </source>
</evidence>
<dbReference type="EMBL" id="CP014750">
    <property type="protein sequence ID" value="AMQ18612.1"/>
    <property type="molecule type" value="Genomic_DNA"/>
</dbReference>
<dbReference type="InterPro" id="IPR051918">
    <property type="entry name" value="STPP_CPPED1"/>
</dbReference>
<dbReference type="PROSITE" id="PS51257">
    <property type="entry name" value="PROKAR_LIPOPROTEIN"/>
    <property type="match status" value="1"/>
</dbReference>
<sequence length="549" mass="60957">MKKAVALLILAVVFTAGCIGSTTNTNTETASTSAQSSGINFKSYAPGKVIASWYELFNGTFYVSNGYENLVKHYFPNANVKPSSEYSGSGILVLSPQDVYSKKTLFGKPVQVQKLDFFGYIAYRNGMHYIAPWHGIVAIFNSKEGNAVMVVSGTSRAGVGAALNFLAGIKSGKVQLDRTAVVRSRDFEGILVKEIGDTNLDGIAEDDEFVTLHQIIFDEPFQYYWRVVKGENVTVSGGFIKLVNDTKVYIHALGFNVSVRVKNNKGITLTYVIDNINPNYVIARSDQKGAVKAADFGGTRVVVISSGDFSIVPANVSNYTVLAFGDHRPGSGEKQPEVFFKIRDAINGEDGAFVIDSGDLVYSGTIYQWEELMRAWKWNKPVFVAVGNHEYNGEGVNIYHYYFGPTDYAFSLGGYRYIFANDVMNGYRLTDEQWEWLKKELETAKKRGERPVVVMHAPPYDPRPSDEHALDPSDAKKLLKLMREYNAFGIFGHIHIYWYGTYEGVPFVITGGAGAPLYAKPEEGGFYHYVRLFMKEDGSIEVEPVKVSP</sequence>
<proteinExistence type="predicted"/>
<reference evidence="3" key="1">
    <citation type="submission" date="2016-03" db="EMBL/GenBank/DDBJ databases">
        <authorList>
            <person name="Oger P.M."/>
        </authorList>
    </citation>
    <scope>NUCLEOTIDE SEQUENCE [LARGE SCALE GENOMIC DNA]</scope>
    <source>
        <strain evidence="3">OG-1</strain>
    </source>
</reference>
<protein>
    <submittedName>
        <fullName evidence="2">Phosphoesterase</fullName>
    </submittedName>
</protein>
<dbReference type="OrthoDB" id="99730at2157"/>
<feature type="domain" description="Calcineurin-like phosphoesterase" evidence="1">
    <location>
        <begin position="320"/>
        <end position="497"/>
    </location>
</feature>
<evidence type="ECO:0000313" key="2">
    <source>
        <dbReference type="EMBL" id="AMQ18612.1"/>
    </source>
</evidence>
<name>A0A142CV10_9EURY</name>
<keyword evidence="3" id="KW-1185">Reference proteome</keyword>
<dbReference type="PANTHER" id="PTHR43143:SF1">
    <property type="entry name" value="SERINE_THREONINE-PROTEIN PHOSPHATASE CPPED1"/>
    <property type="match status" value="1"/>
</dbReference>
<dbReference type="KEGG" id="tpep:A0127_05240"/>
<dbReference type="Gene3D" id="3.60.21.10">
    <property type="match status" value="1"/>
</dbReference>
<dbReference type="InterPro" id="IPR029052">
    <property type="entry name" value="Metallo-depent_PP-like"/>
</dbReference>
<dbReference type="AlphaFoldDB" id="A0A142CV10"/>
<dbReference type="GO" id="GO:0016787">
    <property type="term" value="F:hydrolase activity"/>
    <property type="evidence" value="ECO:0007669"/>
    <property type="project" value="InterPro"/>
</dbReference>
<dbReference type="STRING" id="53952.A0127_05240"/>
<organism evidence="2 3">
    <name type="scientific">Thermococcus peptonophilus</name>
    <dbReference type="NCBI Taxonomy" id="53952"/>
    <lineage>
        <taxon>Archaea</taxon>
        <taxon>Methanobacteriati</taxon>
        <taxon>Methanobacteriota</taxon>
        <taxon>Thermococci</taxon>
        <taxon>Thermococcales</taxon>
        <taxon>Thermococcaceae</taxon>
        <taxon>Thermococcus</taxon>
    </lineage>
</organism>
<dbReference type="SUPFAM" id="SSF56300">
    <property type="entry name" value="Metallo-dependent phosphatases"/>
    <property type="match status" value="1"/>
</dbReference>
<evidence type="ECO:0000313" key="3">
    <source>
        <dbReference type="Proteomes" id="UP000073604"/>
    </source>
</evidence>
<dbReference type="Proteomes" id="UP000073604">
    <property type="component" value="Chromosome"/>
</dbReference>
<accession>A0A142CV10</accession>
<dbReference type="PANTHER" id="PTHR43143">
    <property type="entry name" value="METALLOPHOSPHOESTERASE, CALCINEURIN SUPERFAMILY"/>
    <property type="match status" value="1"/>
</dbReference>